<dbReference type="Pfam" id="PF07716">
    <property type="entry name" value="bZIP_2"/>
    <property type="match status" value="1"/>
</dbReference>
<keyword evidence="5" id="KW-0539">Nucleus</keyword>
<dbReference type="InterPro" id="IPR046347">
    <property type="entry name" value="bZIP_sf"/>
</dbReference>
<feature type="compositionally biased region" description="Low complexity" evidence="6">
    <location>
        <begin position="92"/>
        <end position="120"/>
    </location>
</feature>
<feature type="compositionally biased region" description="Low complexity" evidence="6">
    <location>
        <begin position="127"/>
        <end position="137"/>
    </location>
</feature>
<sequence>MESYPNPYAAVIATFNKQSPPQDGDHPPQRHHDDDNDEDDDPQHLPDDDLLLWANAQFTFDVPPAVGSYEDDMALKIAQTQQQQYQQRQQQQQQFQQQQTHANQFPPQQQQQQQQQQQHQSSSMHSQHPALQAQAQQPHRHPFPSPSQPLQYSVETQRQLQQFDAIHRYLDAASDDARASLSLLERSRQRNPVMPTQLGVGLGQQPQQQHGPYDPRMQNVFSQPLPQGSVALSLPGGDLTAQLLRPQQQQQQPPYLAHSTFALGPTESPLPSPTALHDYRAVQVHTSALTASTVSADVTARDRNNSVSALSSLTLTSSTAPSSPSSTIRDASPSIASTVFSGAHDDIRGLGVDGSILDEEDSPSENSGGSSLADSKSASSSSNDPNAALGTDSNQDPEYFVVKLAAEEDKRRRNTAASARFRHKKRLREQILEKTAKEMTAKSDLLEGRVKELEMEIKWLRGLIIEKDTLTVPSTRILDDAGASLLLSSSLSGTAGSGLHASNINLAAAAAAAAAATVSSSTKASESGAASKPSSRRSKKVTQQQAKSS</sequence>
<keyword evidence="2" id="KW-0805">Transcription regulation</keyword>
<evidence type="ECO:0000313" key="9">
    <source>
        <dbReference type="Proteomes" id="UP000780801"/>
    </source>
</evidence>
<feature type="region of interest" description="Disordered" evidence="6">
    <location>
        <begin position="92"/>
        <end position="156"/>
    </location>
</feature>
<feature type="region of interest" description="Disordered" evidence="6">
    <location>
        <begin position="351"/>
        <end position="394"/>
    </location>
</feature>
<feature type="domain" description="BZIP" evidence="7">
    <location>
        <begin position="408"/>
        <end position="467"/>
    </location>
</feature>
<keyword evidence="9" id="KW-1185">Reference proteome</keyword>
<evidence type="ECO:0000313" key="8">
    <source>
        <dbReference type="EMBL" id="KAF9577917.1"/>
    </source>
</evidence>
<feature type="region of interest" description="Disordered" evidence="6">
    <location>
        <begin position="15"/>
        <end position="49"/>
    </location>
</feature>
<feature type="compositionally biased region" description="Low complexity" evidence="6">
    <location>
        <begin position="519"/>
        <end position="533"/>
    </location>
</feature>
<dbReference type="GO" id="GO:0005634">
    <property type="term" value="C:nucleus"/>
    <property type="evidence" value="ECO:0007669"/>
    <property type="project" value="UniProtKB-SubCell"/>
</dbReference>
<feature type="region of interest" description="Disordered" evidence="6">
    <location>
        <begin position="519"/>
        <end position="549"/>
    </location>
</feature>
<name>A0A9P6KAV5_9FUNG</name>
<evidence type="ECO:0000259" key="7">
    <source>
        <dbReference type="PROSITE" id="PS50217"/>
    </source>
</evidence>
<dbReference type="PROSITE" id="PS50217">
    <property type="entry name" value="BZIP"/>
    <property type="match status" value="1"/>
</dbReference>
<dbReference type="GO" id="GO:0000977">
    <property type="term" value="F:RNA polymerase II transcription regulatory region sequence-specific DNA binding"/>
    <property type="evidence" value="ECO:0007669"/>
    <property type="project" value="TreeGrafter"/>
</dbReference>
<dbReference type="CDD" id="cd14705">
    <property type="entry name" value="bZIP_Zip1"/>
    <property type="match status" value="1"/>
</dbReference>
<dbReference type="GO" id="GO:0001228">
    <property type="term" value="F:DNA-binding transcription activator activity, RNA polymerase II-specific"/>
    <property type="evidence" value="ECO:0007669"/>
    <property type="project" value="TreeGrafter"/>
</dbReference>
<organism evidence="8 9">
    <name type="scientific">Lunasporangiospora selenospora</name>
    <dbReference type="NCBI Taxonomy" id="979761"/>
    <lineage>
        <taxon>Eukaryota</taxon>
        <taxon>Fungi</taxon>
        <taxon>Fungi incertae sedis</taxon>
        <taxon>Mucoromycota</taxon>
        <taxon>Mortierellomycotina</taxon>
        <taxon>Mortierellomycetes</taxon>
        <taxon>Mortierellales</taxon>
        <taxon>Mortierellaceae</taxon>
        <taxon>Lunasporangiospora</taxon>
    </lineage>
</organism>
<dbReference type="PANTHER" id="PTHR13044">
    <property type="entry name" value="ACTIVATING TRANSCRIPTION FACTOR ATF 4/5"/>
    <property type="match status" value="1"/>
</dbReference>
<feature type="compositionally biased region" description="Basic and acidic residues" evidence="6">
    <location>
        <begin position="23"/>
        <end position="34"/>
    </location>
</feature>
<dbReference type="PANTHER" id="PTHR13044:SF14">
    <property type="entry name" value="CRYPTOCEPHAL, ISOFORM A"/>
    <property type="match status" value="1"/>
</dbReference>
<proteinExistence type="predicted"/>
<reference evidence="8" key="1">
    <citation type="journal article" date="2020" name="Fungal Divers.">
        <title>Resolving the Mortierellaceae phylogeny through synthesis of multi-gene phylogenetics and phylogenomics.</title>
        <authorList>
            <person name="Vandepol N."/>
            <person name="Liber J."/>
            <person name="Desiro A."/>
            <person name="Na H."/>
            <person name="Kennedy M."/>
            <person name="Barry K."/>
            <person name="Grigoriev I.V."/>
            <person name="Miller A.N."/>
            <person name="O'Donnell K."/>
            <person name="Stajich J.E."/>
            <person name="Bonito G."/>
        </authorList>
    </citation>
    <scope>NUCLEOTIDE SEQUENCE</scope>
    <source>
        <strain evidence="8">KOD1015</strain>
    </source>
</reference>
<comment type="subcellular location">
    <subcellularLocation>
        <location evidence="1">Nucleus</location>
    </subcellularLocation>
</comment>
<dbReference type="SUPFAM" id="SSF57959">
    <property type="entry name" value="Leucine zipper domain"/>
    <property type="match status" value="1"/>
</dbReference>
<dbReference type="PROSITE" id="PS00036">
    <property type="entry name" value="BZIP_BASIC"/>
    <property type="match status" value="1"/>
</dbReference>
<evidence type="ECO:0000256" key="4">
    <source>
        <dbReference type="ARBA" id="ARBA00023163"/>
    </source>
</evidence>
<evidence type="ECO:0000256" key="3">
    <source>
        <dbReference type="ARBA" id="ARBA00023125"/>
    </source>
</evidence>
<dbReference type="OrthoDB" id="1939598at2759"/>
<feature type="compositionally biased region" description="Low complexity" evidence="6">
    <location>
        <begin position="367"/>
        <end position="389"/>
    </location>
</feature>
<dbReference type="Gene3D" id="1.20.5.170">
    <property type="match status" value="1"/>
</dbReference>
<evidence type="ECO:0000256" key="2">
    <source>
        <dbReference type="ARBA" id="ARBA00023015"/>
    </source>
</evidence>
<gene>
    <name evidence="8" type="ORF">BGW38_006580</name>
</gene>
<keyword evidence="3" id="KW-0238">DNA-binding</keyword>
<keyword evidence="4" id="KW-0804">Transcription</keyword>
<protein>
    <recommendedName>
        <fullName evidence="7">BZIP domain-containing protein</fullName>
    </recommendedName>
</protein>
<evidence type="ECO:0000256" key="5">
    <source>
        <dbReference type="ARBA" id="ARBA00023242"/>
    </source>
</evidence>
<dbReference type="InterPro" id="IPR004827">
    <property type="entry name" value="bZIP"/>
</dbReference>
<evidence type="ECO:0000256" key="6">
    <source>
        <dbReference type="SAM" id="MobiDB-lite"/>
    </source>
</evidence>
<dbReference type="EMBL" id="JAABOA010004217">
    <property type="protein sequence ID" value="KAF9577917.1"/>
    <property type="molecule type" value="Genomic_DNA"/>
</dbReference>
<dbReference type="AlphaFoldDB" id="A0A9P6KAV5"/>
<comment type="caution">
    <text evidence="8">The sequence shown here is derived from an EMBL/GenBank/DDBJ whole genome shotgun (WGS) entry which is preliminary data.</text>
</comment>
<evidence type="ECO:0000256" key="1">
    <source>
        <dbReference type="ARBA" id="ARBA00004123"/>
    </source>
</evidence>
<accession>A0A9P6KAV5</accession>
<dbReference type="Proteomes" id="UP000780801">
    <property type="component" value="Unassembled WGS sequence"/>
</dbReference>